<protein>
    <submittedName>
        <fullName evidence="6">26S proteasome regulatory subunit 8 homolog</fullName>
    </submittedName>
</protein>
<dbReference type="Gene3D" id="3.40.50.300">
    <property type="entry name" value="P-loop containing nucleotide triphosphate hydrolases"/>
    <property type="match status" value="1"/>
</dbReference>
<dbReference type="AlphaFoldDB" id="A0A6P6YBP5"/>
<accession>A0A6P6YBP5</accession>
<organism evidence="5 6">
    <name type="scientific">Dermatophagoides pteronyssinus</name>
    <name type="common">European house dust mite</name>
    <dbReference type="NCBI Taxonomy" id="6956"/>
    <lineage>
        <taxon>Eukaryota</taxon>
        <taxon>Metazoa</taxon>
        <taxon>Ecdysozoa</taxon>
        <taxon>Arthropoda</taxon>
        <taxon>Chelicerata</taxon>
        <taxon>Arachnida</taxon>
        <taxon>Acari</taxon>
        <taxon>Acariformes</taxon>
        <taxon>Sarcoptiformes</taxon>
        <taxon>Astigmata</taxon>
        <taxon>Psoroptidia</taxon>
        <taxon>Analgoidea</taxon>
        <taxon>Pyroglyphidae</taxon>
        <taxon>Dermatophagoidinae</taxon>
        <taxon>Dermatophagoides</taxon>
    </lineage>
</organism>
<dbReference type="Gene3D" id="2.40.50.140">
    <property type="entry name" value="Nucleic acid-binding proteins"/>
    <property type="match status" value="1"/>
</dbReference>
<dbReference type="InterPro" id="IPR032501">
    <property type="entry name" value="Prot_ATP_ID_OB_2nd"/>
</dbReference>
<dbReference type="KEGG" id="dpte:113796745"/>
<dbReference type="OMA" id="ESTPECW"/>
<evidence type="ECO:0000256" key="3">
    <source>
        <dbReference type="SAM" id="Coils"/>
    </source>
</evidence>
<evidence type="ECO:0000259" key="4">
    <source>
        <dbReference type="Pfam" id="PF16450"/>
    </source>
</evidence>
<evidence type="ECO:0000256" key="2">
    <source>
        <dbReference type="ARBA" id="ARBA00022840"/>
    </source>
</evidence>
<feature type="domain" description="Proteasomal ATPase second OB" evidence="4">
    <location>
        <begin position="60"/>
        <end position="115"/>
    </location>
</feature>
<dbReference type="InterPro" id="IPR012340">
    <property type="entry name" value="NA-bd_OB-fold"/>
</dbReference>
<dbReference type="GO" id="GO:0005524">
    <property type="term" value="F:ATP binding"/>
    <property type="evidence" value="ECO:0007669"/>
    <property type="project" value="UniProtKB-KW"/>
</dbReference>
<dbReference type="InterPro" id="IPR050221">
    <property type="entry name" value="26S_Proteasome_ATPase"/>
</dbReference>
<keyword evidence="1" id="KW-0547">Nucleotide-binding</keyword>
<keyword evidence="3" id="KW-0175">Coiled coil</keyword>
<name>A0A6P6YBP5_DERPT</name>
<gene>
    <name evidence="6" type="primary">LOC113796745</name>
</gene>
<evidence type="ECO:0000256" key="1">
    <source>
        <dbReference type="ARBA" id="ARBA00022741"/>
    </source>
</evidence>
<dbReference type="OrthoDB" id="1154031at2759"/>
<sequence length="205" mass="23407">MAECTVLSDYYDGQIDLYQKEIYQIKHENKRFEAERDKLNKRVRELKSELEGLLESAYPVGEVIKPLGKTRVLVRLNSDGRYVVELGPNIKIEDCKLNTRVALSSDSYVIHKILPNSVDPLVSLMKVEKVPDSCYADIGGLSKQIKAIKEVIELPINHPELFEQLGMFALRERRVNITQTDFELAVAKVMKQSKSQNASVQMLLR</sequence>
<dbReference type="RefSeq" id="XP_027202843.1">
    <property type="nucleotide sequence ID" value="XM_027347042.1"/>
</dbReference>
<feature type="coiled-coil region" evidence="3">
    <location>
        <begin position="15"/>
        <end position="56"/>
    </location>
</feature>
<keyword evidence="6" id="KW-0647">Proteasome</keyword>
<proteinExistence type="predicted"/>
<dbReference type="Pfam" id="PF16450">
    <property type="entry name" value="Prot_ATP_ID_OB_C"/>
    <property type="match status" value="1"/>
</dbReference>
<dbReference type="Proteomes" id="UP000515146">
    <property type="component" value="Unplaced"/>
</dbReference>
<evidence type="ECO:0000313" key="6">
    <source>
        <dbReference type="RefSeq" id="XP_027202843.1"/>
    </source>
</evidence>
<evidence type="ECO:0000313" key="5">
    <source>
        <dbReference type="Proteomes" id="UP000515146"/>
    </source>
</evidence>
<reference evidence="6" key="1">
    <citation type="submission" date="2025-08" db="UniProtKB">
        <authorList>
            <consortium name="RefSeq"/>
        </authorList>
    </citation>
    <scope>IDENTIFICATION</scope>
    <source>
        <strain evidence="6">Airmid</strain>
    </source>
</reference>
<keyword evidence="2" id="KW-0067">ATP-binding</keyword>
<dbReference type="InterPro" id="IPR027417">
    <property type="entry name" value="P-loop_NTPase"/>
</dbReference>
<dbReference type="GO" id="GO:0000502">
    <property type="term" value="C:proteasome complex"/>
    <property type="evidence" value="ECO:0007669"/>
    <property type="project" value="UniProtKB-KW"/>
</dbReference>
<dbReference type="PANTHER" id="PTHR23073">
    <property type="entry name" value="26S PROTEASOME REGULATORY SUBUNIT"/>
    <property type="match status" value="1"/>
</dbReference>
<keyword evidence="5" id="KW-1185">Reference proteome</keyword>
<dbReference type="InParanoid" id="A0A6P6YBP5"/>